<protein>
    <recommendedName>
        <fullName evidence="12">Peptidase S1 domain-containing protein</fullName>
    </recommendedName>
</protein>
<dbReference type="PROSITE" id="PS00135">
    <property type="entry name" value="TRYPSIN_SER"/>
    <property type="match status" value="1"/>
</dbReference>
<keyword evidence="6 10" id="KW-0720">Serine protease</keyword>
<proteinExistence type="inferred from homology"/>
<accession>B4P8X9</accession>
<dbReference type="PROSITE" id="PS00134">
    <property type="entry name" value="TRYPSIN_HIS"/>
    <property type="match status" value="1"/>
</dbReference>
<comment type="subcellular location">
    <subcellularLocation>
        <location evidence="1">Secreted</location>
    </subcellularLocation>
</comment>
<dbReference type="AlphaFoldDB" id="B4P8X9"/>
<dbReference type="InterPro" id="IPR009003">
    <property type="entry name" value="Peptidase_S1_PA"/>
</dbReference>
<keyword evidence="5 10" id="KW-0378">Hydrolase</keyword>
<dbReference type="Pfam" id="PF00089">
    <property type="entry name" value="Trypsin"/>
    <property type="match status" value="1"/>
</dbReference>
<sequence length="275" mass="30251">MENMEIFVLAVLLAACSAIVLGSLGDNFLEQPCGTVPNFKYKIIGGHNAPEATAPWMAMVIGERGFICGGSLIAKRFVLTAAHCVGNVDLKVHLGVLDQEEAKASNEFHVDGMFVHMDSDLGKHDIALLRLAKPVQYADKVSPICVLLDPLFKNLDEHIIKFRTYGWGQTQSSKSSRMLQKTSLFNLRRSECSILFPHMEIDRNHVCAERANASTCSGDSGGPLTAIVTYDHVPTVFQFGVTSYGFEDCSKATVFTNVMAHLDWIVNTVRREGNL</sequence>
<dbReference type="InterPro" id="IPR043504">
    <property type="entry name" value="Peptidase_S1_PA_chymotrypsin"/>
</dbReference>
<dbReference type="SMART" id="SM00020">
    <property type="entry name" value="Tryp_SPc"/>
    <property type="match status" value="1"/>
</dbReference>
<dbReference type="Gene3D" id="2.40.10.10">
    <property type="entry name" value="Trypsin-like serine proteases"/>
    <property type="match status" value="1"/>
</dbReference>
<reference evidence="13 14" key="2">
    <citation type="journal article" date="2007" name="PLoS Biol.">
        <title>Principles of genome evolution in the Drosophila melanogaster species group.</title>
        <authorList>
            <person name="Ranz J.M."/>
            <person name="Maurin D."/>
            <person name="Chan Y.S."/>
            <person name="von Grotthuss M."/>
            <person name="Hillier L.W."/>
            <person name="Roote J."/>
            <person name="Ashburner M."/>
            <person name="Bergman C.M."/>
        </authorList>
    </citation>
    <scope>NUCLEOTIDE SEQUENCE [LARGE SCALE GENOMIC DNA]</scope>
    <source>
        <strain evidence="14">Tai18E2 / Tucson 14021-0261.01</strain>
    </source>
</reference>
<dbReference type="FunFam" id="2.40.10.10:FF:000146">
    <property type="entry name" value="Serine protease 53"/>
    <property type="match status" value="1"/>
</dbReference>
<dbReference type="GO" id="GO:0006508">
    <property type="term" value="P:proteolysis"/>
    <property type="evidence" value="ECO:0007669"/>
    <property type="project" value="UniProtKB-KW"/>
</dbReference>
<dbReference type="eggNOG" id="KOG3627">
    <property type="taxonomic scope" value="Eukaryota"/>
</dbReference>
<evidence type="ECO:0000256" key="2">
    <source>
        <dbReference type="ARBA" id="ARBA00022525"/>
    </source>
</evidence>
<dbReference type="PANTHER" id="PTHR24256">
    <property type="entry name" value="TRYPTASE-RELATED"/>
    <property type="match status" value="1"/>
</dbReference>
<evidence type="ECO:0000256" key="4">
    <source>
        <dbReference type="ARBA" id="ARBA00022729"/>
    </source>
</evidence>
<reference evidence="13 14" key="1">
    <citation type="journal article" date="2007" name="Nature">
        <title>Evolution of genes and genomes on the Drosophila phylogeny.</title>
        <authorList>
            <consortium name="Drosophila 12 Genomes Consortium"/>
            <person name="Clark A.G."/>
            <person name="Eisen M.B."/>
            <person name="Smith D.R."/>
            <person name="Bergman C.M."/>
            <person name="Oliver B."/>
            <person name="Markow T.A."/>
            <person name="Kaufman T.C."/>
            <person name="Kellis M."/>
            <person name="Gelbart W."/>
            <person name="Iyer V.N."/>
            <person name="Pollard D.A."/>
            <person name="Sackton T.B."/>
            <person name="Larracuente A.M."/>
            <person name="Singh N.D."/>
            <person name="Abad J.P."/>
            <person name="Abt D.N."/>
            <person name="Adryan B."/>
            <person name="Aguade M."/>
            <person name="Akashi H."/>
            <person name="Anderson W.W."/>
            <person name="Aquadro C.F."/>
            <person name="Ardell D.H."/>
            <person name="Arguello R."/>
            <person name="Artieri C.G."/>
            <person name="Barbash D.A."/>
            <person name="Barker D."/>
            <person name="Barsanti P."/>
            <person name="Batterham P."/>
            <person name="Batzoglou S."/>
            <person name="Begun D."/>
            <person name="Bhutkar A."/>
            <person name="Blanco E."/>
            <person name="Bosak S.A."/>
            <person name="Bradley R.K."/>
            <person name="Brand A.D."/>
            <person name="Brent M.R."/>
            <person name="Brooks A.N."/>
            <person name="Brown R.H."/>
            <person name="Butlin R.K."/>
            <person name="Caggese C."/>
            <person name="Calvi B.R."/>
            <person name="Bernardo de Carvalho A."/>
            <person name="Caspi A."/>
            <person name="Castrezana S."/>
            <person name="Celniker S.E."/>
            <person name="Chang J.L."/>
            <person name="Chapple C."/>
            <person name="Chatterji S."/>
            <person name="Chinwalla A."/>
            <person name="Civetta A."/>
            <person name="Clifton S.W."/>
            <person name="Comeron J.M."/>
            <person name="Costello J.C."/>
            <person name="Coyne J.A."/>
            <person name="Daub J."/>
            <person name="David R.G."/>
            <person name="Delcher A.L."/>
            <person name="Delehaunty K."/>
            <person name="Do C.B."/>
            <person name="Ebling H."/>
            <person name="Edwards K."/>
            <person name="Eickbush T."/>
            <person name="Evans J.D."/>
            <person name="Filipski A."/>
            <person name="Findeiss S."/>
            <person name="Freyhult E."/>
            <person name="Fulton L."/>
            <person name="Fulton R."/>
            <person name="Garcia A.C."/>
            <person name="Gardiner A."/>
            <person name="Garfield D.A."/>
            <person name="Garvin B.E."/>
            <person name="Gibson G."/>
            <person name="Gilbert D."/>
            <person name="Gnerre S."/>
            <person name="Godfrey J."/>
            <person name="Good R."/>
            <person name="Gotea V."/>
            <person name="Gravely B."/>
            <person name="Greenberg A.J."/>
            <person name="Griffiths-Jones S."/>
            <person name="Gross S."/>
            <person name="Guigo R."/>
            <person name="Gustafson E.A."/>
            <person name="Haerty W."/>
            <person name="Hahn M.W."/>
            <person name="Halligan D.L."/>
            <person name="Halpern A.L."/>
            <person name="Halter G.M."/>
            <person name="Han M.V."/>
            <person name="Heger A."/>
            <person name="Hillier L."/>
            <person name="Hinrichs A.S."/>
            <person name="Holmes I."/>
            <person name="Hoskins R.A."/>
            <person name="Hubisz M.J."/>
            <person name="Hultmark D."/>
            <person name="Huntley M.A."/>
            <person name="Jaffe D.B."/>
            <person name="Jagadeeshan S."/>
            <person name="Jeck W.R."/>
            <person name="Johnson J."/>
            <person name="Jones C.D."/>
            <person name="Jordan W.C."/>
            <person name="Karpen G.H."/>
            <person name="Kataoka E."/>
            <person name="Keightley P.D."/>
            <person name="Kheradpour P."/>
            <person name="Kirkness E.F."/>
            <person name="Koerich L.B."/>
            <person name="Kristiansen K."/>
            <person name="Kudrna D."/>
            <person name="Kulathinal R.J."/>
            <person name="Kumar S."/>
            <person name="Kwok R."/>
            <person name="Lander E."/>
            <person name="Langley C.H."/>
            <person name="Lapoint R."/>
            <person name="Lazzaro B.P."/>
            <person name="Lee S.J."/>
            <person name="Levesque L."/>
            <person name="Li R."/>
            <person name="Lin C.F."/>
            <person name="Lin M.F."/>
            <person name="Lindblad-Toh K."/>
            <person name="Llopart A."/>
            <person name="Long M."/>
            <person name="Low L."/>
            <person name="Lozovsky E."/>
            <person name="Lu J."/>
            <person name="Luo M."/>
            <person name="Machado C.A."/>
            <person name="Makalowski W."/>
            <person name="Marzo M."/>
            <person name="Matsuda M."/>
            <person name="Matzkin L."/>
            <person name="McAllister B."/>
            <person name="McBride C.S."/>
            <person name="McKernan B."/>
            <person name="McKernan K."/>
            <person name="Mendez-Lago M."/>
            <person name="Minx P."/>
            <person name="Mollenhauer M.U."/>
            <person name="Montooth K."/>
            <person name="Mount S.M."/>
            <person name="Mu X."/>
            <person name="Myers E."/>
            <person name="Negre B."/>
            <person name="Newfeld S."/>
            <person name="Nielsen R."/>
            <person name="Noor M.A."/>
            <person name="O'Grady P."/>
            <person name="Pachter L."/>
            <person name="Papaceit M."/>
            <person name="Parisi M.J."/>
            <person name="Parisi M."/>
            <person name="Parts L."/>
            <person name="Pedersen J.S."/>
            <person name="Pesole G."/>
            <person name="Phillippy A.M."/>
            <person name="Ponting C.P."/>
            <person name="Pop M."/>
            <person name="Porcelli D."/>
            <person name="Powell J.R."/>
            <person name="Prohaska S."/>
            <person name="Pruitt K."/>
            <person name="Puig M."/>
            <person name="Quesneville H."/>
            <person name="Ram K.R."/>
            <person name="Rand D."/>
            <person name="Rasmussen M.D."/>
            <person name="Reed L.K."/>
            <person name="Reenan R."/>
            <person name="Reily A."/>
            <person name="Remington K.A."/>
            <person name="Rieger T.T."/>
            <person name="Ritchie M.G."/>
            <person name="Robin C."/>
            <person name="Rogers Y.H."/>
            <person name="Rohde C."/>
            <person name="Rozas J."/>
            <person name="Rubenfield M.J."/>
            <person name="Ruiz A."/>
            <person name="Russo S."/>
            <person name="Salzberg S.L."/>
            <person name="Sanchez-Gracia A."/>
            <person name="Saranga D.J."/>
            <person name="Sato H."/>
            <person name="Schaeffer S.W."/>
            <person name="Schatz M.C."/>
            <person name="Schlenke T."/>
            <person name="Schwartz R."/>
            <person name="Segarra C."/>
            <person name="Singh R.S."/>
            <person name="Sirot L."/>
            <person name="Sirota M."/>
            <person name="Sisneros N.B."/>
            <person name="Smith C.D."/>
            <person name="Smith T.F."/>
            <person name="Spieth J."/>
            <person name="Stage D.E."/>
            <person name="Stark A."/>
            <person name="Stephan W."/>
            <person name="Strausberg R.L."/>
            <person name="Strempel S."/>
            <person name="Sturgill D."/>
            <person name="Sutton G."/>
            <person name="Sutton G.G."/>
            <person name="Tao W."/>
            <person name="Teichmann S."/>
            <person name="Tobari Y.N."/>
            <person name="Tomimura Y."/>
            <person name="Tsolas J.M."/>
            <person name="Valente V.L."/>
            <person name="Venter E."/>
            <person name="Venter J.C."/>
            <person name="Vicario S."/>
            <person name="Vieira F.G."/>
            <person name="Vilella A.J."/>
            <person name="Villasante A."/>
            <person name="Walenz B."/>
            <person name="Wang J."/>
            <person name="Wasserman M."/>
            <person name="Watts T."/>
            <person name="Wilson D."/>
            <person name="Wilson R.K."/>
            <person name="Wing R.A."/>
            <person name="Wolfner M.F."/>
            <person name="Wong A."/>
            <person name="Wong G.K."/>
            <person name="Wu C.I."/>
            <person name="Wu G."/>
            <person name="Yamamoto D."/>
            <person name="Yang H.P."/>
            <person name="Yang S.P."/>
            <person name="Yorke J.A."/>
            <person name="Yoshida K."/>
            <person name="Zdobnov E."/>
            <person name="Zhang P."/>
            <person name="Zhang Y."/>
            <person name="Zimin A.V."/>
            <person name="Baldwin J."/>
            <person name="Abdouelleil A."/>
            <person name="Abdulkadir J."/>
            <person name="Abebe A."/>
            <person name="Abera B."/>
            <person name="Abreu J."/>
            <person name="Acer S.C."/>
            <person name="Aftuck L."/>
            <person name="Alexander A."/>
            <person name="An P."/>
            <person name="Anderson E."/>
            <person name="Anderson S."/>
            <person name="Arachi H."/>
            <person name="Azer M."/>
            <person name="Bachantsang P."/>
            <person name="Barry A."/>
            <person name="Bayul T."/>
            <person name="Berlin A."/>
            <person name="Bessette D."/>
            <person name="Bloom T."/>
            <person name="Blye J."/>
            <person name="Boguslavskiy L."/>
            <person name="Bonnet C."/>
            <person name="Boukhgalter B."/>
            <person name="Bourzgui I."/>
            <person name="Brown A."/>
            <person name="Cahill P."/>
            <person name="Channer S."/>
            <person name="Cheshatsang Y."/>
            <person name="Chuda L."/>
            <person name="Citroen M."/>
            <person name="Collymore A."/>
            <person name="Cooke P."/>
            <person name="Costello M."/>
            <person name="D'Aco K."/>
            <person name="Daza R."/>
            <person name="De Haan G."/>
            <person name="DeGray S."/>
            <person name="DeMaso C."/>
            <person name="Dhargay N."/>
            <person name="Dooley K."/>
            <person name="Dooley E."/>
            <person name="Doricent M."/>
            <person name="Dorje P."/>
            <person name="Dorjee K."/>
            <person name="Dupes A."/>
            <person name="Elong R."/>
            <person name="Falk J."/>
            <person name="Farina A."/>
            <person name="Faro S."/>
            <person name="Ferguson D."/>
            <person name="Fisher S."/>
            <person name="Foley C.D."/>
            <person name="Franke A."/>
            <person name="Friedrich D."/>
            <person name="Gadbois L."/>
            <person name="Gearin G."/>
            <person name="Gearin C.R."/>
            <person name="Giannoukos G."/>
            <person name="Goode T."/>
            <person name="Graham J."/>
            <person name="Grandbois E."/>
            <person name="Grewal S."/>
            <person name="Gyaltsen K."/>
            <person name="Hafez N."/>
            <person name="Hagos B."/>
            <person name="Hall J."/>
            <person name="Henson C."/>
            <person name="Hollinger A."/>
            <person name="Honan T."/>
            <person name="Huard M.D."/>
            <person name="Hughes L."/>
            <person name="Hurhula B."/>
            <person name="Husby M.E."/>
            <person name="Kamat A."/>
            <person name="Kanga B."/>
            <person name="Kashin S."/>
            <person name="Khazanovich D."/>
            <person name="Kisner P."/>
            <person name="Lance K."/>
            <person name="Lara M."/>
            <person name="Lee W."/>
            <person name="Lennon N."/>
            <person name="Letendre F."/>
            <person name="LeVine R."/>
            <person name="Lipovsky A."/>
            <person name="Liu X."/>
            <person name="Liu J."/>
            <person name="Liu S."/>
            <person name="Lokyitsang T."/>
            <person name="Lokyitsang Y."/>
            <person name="Lubonja R."/>
            <person name="Lui A."/>
            <person name="MacDonald P."/>
            <person name="Magnisalis V."/>
            <person name="Maru K."/>
            <person name="Matthews C."/>
            <person name="McCusker W."/>
            <person name="McDonough S."/>
            <person name="Mehta T."/>
            <person name="Meldrim J."/>
            <person name="Meneus L."/>
            <person name="Mihai O."/>
            <person name="Mihalev A."/>
            <person name="Mihova T."/>
            <person name="Mittelman R."/>
            <person name="Mlenga V."/>
            <person name="Montmayeur A."/>
            <person name="Mulrain L."/>
            <person name="Navidi A."/>
            <person name="Naylor J."/>
            <person name="Negash T."/>
            <person name="Nguyen T."/>
            <person name="Nguyen N."/>
            <person name="Nicol R."/>
            <person name="Norbu C."/>
            <person name="Norbu N."/>
            <person name="Novod N."/>
            <person name="O'Neill B."/>
            <person name="Osman S."/>
            <person name="Markiewicz E."/>
            <person name="Oyono O.L."/>
            <person name="Patti C."/>
            <person name="Phunkhang P."/>
            <person name="Pierre F."/>
            <person name="Priest M."/>
            <person name="Raghuraman S."/>
            <person name="Rege F."/>
            <person name="Reyes R."/>
            <person name="Rise C."/>
            <person name="Rogov P."/>
            <person name="Ross K."/>
            <person name="Ryan E."/>
            <person name="Settipalli S."/>
            <person name="Shea T."/>
            <person name="Sherpa N."/>
            <person name="Shi L."/>
            <person name="Shih D."/>
            <person name="Sparrow T."/>
            <person name="Spaulding J."/>
            <person name="Stalker J."/>
            <person name="Stange-Thomann N."/>
            <person name="Stavropoulos S."/>
            <person name="Stone C."/>
            <person name="Strader C."/>
            <person name="Tesfaye S."/>
            <person name="Thomson T."/>
            <person name="Thoulutsang Y."/>
            <person name="Thoulutsang D."/>
            <person name="Topham K."/>
            <person name="Topping I."/>
            <person name="Tsamla T."/>
            <person name="Vassiliev H."/>
            <person name="Vo A."/>
            <person name="Wangchuk T."/>
            <person name="Wangdi T."/>
            <person name="Weiand M."/>
            <person name="Wilkinson J."/>
            <person name="Wilson A."/>
            <person name="Yadav S."/>
            <person name="Young G."/>
            <person name="Yu Q."/>
            <person name="Zembek L."/>
            <person name="Zhong D."/>
            <person name="Zimmer A."/>
            <person name="Zwirko Z."/>
            <person name="Jaffe D.B."/>
            <person name="Alvarez P."/>
            <person name="Brockman W."/>
            <person name="Butler J."/>
            <person name="Chin C."/>
            <person name="Gnerre S."/>
            <person name="Grabherr M."/>
            <person name="Kleber M."/>
            <person name="Mauceli E."/>
            <person name="MacCallum I."/>
        </authorList>
    </citation>
    <scope>NUCLEOTIDE SEQUENCE [LARGE SCALE GENOMIC DNA]</scope>
    <source>
        <strain evidence="14">Tai18E2 / Tucson 14021-0261.01</strain>
    </source>
</reference>
<dbReference type="EMBL" id="CM000158">
    <property type="protein sequence ID" value="EDW91233.2"/>
    <property type="molecule type" value="Genomic_DNA"/>
</dbReference>
<organism evidence="13 14">
    <name type="scientific">Drosophila yakuba</name>
    <name type="common">Fruit fly</name>
    <dbReference type="NCBI Taxonomy" id="7245"/>
    <lineage>
        <taxon>Eukaryota</taxon>
        <taxon>Metazoa</taxon>
        <taxon>Ecdysozoa</taxon>
        <taxon>Arthropoda</taxon>
        <taxon>Hexapoda</taxon>
        <taxon>Insecta</taxon>
        <taxon>Pterygota</taxon>
        <taxon>Neoptera</taxon>
        <taxon>Endopterygota</taxon>
        <taxon>Diptera</taxon>
        <taxon>Brachycera</taxon>
        <taxon>Muscomorpha</taxon>
        <taxon>Ephydroidea</taxon>
        <taxon>Drosophilidae</taxon>
        <taxon>Drosophila</taxon>
        <taxon>Sophophora</taxon>
    </lineage>
</organism>
<evidence type="ECO:0000256" key="7">
    <source>
        <dbReference type="ARBA" id="ARBA00023145"/>
    </source>
</evidence>
<dbReference type="InterPro" id="IPR018114">
    <property type="entry name" value="TRYPSIN_HIS"/>
</dbReference>
<dbReference type="KEGG" id="dya:Dyak_GE13704"/>
<name>B4P8X9_DROYA</name>
<dbReference type="InterPro" id="IPR001254">
    <property type="entry name" value="Trypsin_dom"/>
</dbReference>
<dbReference type="HOGENOM" id="CLU_006842_0_3_1"/>
<evidence type="ECO:0000256" key="6">
    <source>
        <dbReference type="ARBA" id="ARBA00022825"/>
    </source>
</evidence>
<dbReference type="InterPro" id="IPR001314">
    <property type="entry name" value="Peptidase_S1A"/>
</dbReference>
<evidence type="ECO:0000256" key="8">
    <source>
        <dbReference type="ARBA" id="ARBA00023157"/>
    </source>
</evidence>
<evidence type="ECO:0000256" key="10">
    <source>
        <dbReference type="RuleBase" id="RU363034"/>
    </source>
</evidence>
<keyword evidence="4 11" id="KW-0732">Signal</keyword>
<gene>
    <name evidence="13" type="primary">Dyak\GE13704</name>
    <name evidence="13" type="synonym">dyak_GLEANR_13890</name>
    <name evidence="13" type="synonym">GE13704</name>
    <name evidence="13" type="ORF">Dyak_GE13704</name>
</gene>
<keyword evidence="8" id="KW-1015">Disulfide bond</keyword>
<feature type="chain" id="PRO_5006458794" description="Peptidase S1 domain-containing protein" evidence="11">
    <location>
        <begin position="19"/>
        <end position="275"/>
    </location>
</feature>
<evidence type="ECO:0000256" key="1">
    <source>
        <dbReference type="ARBA" id="ARBA00004613"/>
    </source>
</evidence>
<evidence type="ECO:0000313" key="13">
    <source>
        <dbReference type="EMBL" id="EDW91233.2"/>
    </source>
</evidence>
<evidence type="ECO:0000256" key="5">
    <source>
        <dbReference type="ARBA" id="ARBA00022801"/>
    </source>
</evidence>
<evidence type="ECO:0000256" key="3">
    <source>
        <dbReference type="ARBA" id="ARBA00022670"/>
    </source>
</evidence>
<feature type="domain" description="Peptidase S1" evidence="12">
    <location>
        <begin position="43"/>
        <end position="270"/>
    </location>
</feature>
<evidence type="ECO:0000256" key="11">
    <source>
        <dbReference type="SAM" id="SignalP"/>
    </source>
</evidence>
<keyword evidence="3 10" id="KW-0645">Protease</keyword>
<dbReference type="PROSITE" id="PS50240">
    <property type="entry name" value="TRYPSIN_DOM"/>
    <property type="match status" value="1"/>
</dbReference>
<evidence type="ECO:0000259" key="12">
    <source>
        <dbReference type="PROSITE" id="PS50240"/>
    </source>
</evidence>
<dbReference type="CDD" id="cd00190">
    <property type="entry name" value="Tryp_SPc"/>
    <property type="match status" value="1"/>
</dbReference>
<evidence type="ECO:0000256" key="9">
    <source>
        <dbReference type="ARBA" id="ARBA00024195"/>
    </source>
</evidence>
<dbReference type="Proteomes" id="UP000002282">
    <property type="component" value="Chromosome 2R"/>
</dbReference>
<keyword evidence="2" id="KW-0964">Secreted</keyword>
<dbReference type="GO" id="GO:0004252">
    <property type="term" value="F:serine-type endopeptidase activity"/>
    <property type="evidence" value="ECO:0007669"/>
    <property type="project" value="InterPro"/>
</dbReference>
<keyword evidence="14" id="KW-1185">Reference proteome</keyword>
<comment type="similarity">
    <text evidence="9">Belongs to the peptidase S1 family. CLIP subfamily.</text>
</comment>
<dbReference type="OrthoDB" id="10012881at2759"/>
<dbReference type="PRINTS" id="PR00722">
    <property type="entry name" value="CHYMOTRYPSIN"/>
</dbReference>
<keyword evidence="7" id="KW-0865">Zymogen</keyword>
<dbReference type="SMR" id="B4P8X9"/>
<dbReference type="GO" id="GO:0005576">
    <property type="term" value="C:extracellular region"/>
    <property type="evidence" value="ECO:0007669"/>
    <property type="project" value="UniProtKB-SubCell"/>
</dbReference>
<evidence type="ECO:0000313" key="14">
    <source>
        <dbReference type="Proteomes" id="UP000002282"/>
    </source>
</evidence>
<feature type="signal peptide" evidence="11">
    <location>
        <begin position="1"/>
        <end position="18"/>
    </location>
</feature>
<dbReference type="InterPro" id="IPR051487">
    <property type="entry name" value="Ser/Thr_Proteases_Immune/Dev"/>
</dbReference>
<dbReference type="SUPFAM" id="SSF50494">
    <property type="entry name" value="Trypsin-like serine proteases"/>
    <property type="match status" value="1"/>
</dbReference>
<dbReference type="MEROPS" id="S01.A12"/>
<dbReference type="InterPro" id="IPR033116">
    <property type="entry name" value="TRYPSIN_SER"/>
</dbReference>